<name>A0ABT5VNK4_9BACT</name>
<sequence>MKKLKLVSIFLFLLLGFVAQSKGQNVFKVQKEFIKNEVDSVFQKMLVSAEELNFNGLSSGVDDKHEAGFITNGKYYADYPSLISDFKSNAQGISHQDISIKDKKITVLSPKNVLMTASGVAKATLKDGRVITANFHWSFVYELIDNNWKVIYSHQSLAK</sequence>
<evidence type="ECO:0000256" key="1">
    <source>
        <dbReference type="SAM" id="SignalP"/>
    </source>
</evidence>
<dbReference type="InterPro" id="IPR032710">
    <property type="entry name" value="NTF2-like_dom_sf"/>
</dbReference>
<proteinExistence type="predicted"/>
<accession>A0ABT5VNK4</accession>
<reference evidence="2 3" key="1">
    <citation type="submission" date="2022-01" db="EMBL/GenBank/DDBJ databases">
        <title>Labilibaculum sp. nov, a marine bacterium isolated from Antarctica.</title>
        <authorList>
            <person name="Dai W."/>
        </authorList>
    </citation>
    <scope>NUCLEOTIDE SEQUENCE [LARGE SCALE GENOMIC DNA]</scope>
    <source>
        <strain evidence="2 3">DW002</strain>
    </source>
</reference>
<comment type="caution">
    <text evidence="2">The sequence shown here is derived from an EMBL/GenBank/DDBJ whole genome shotgun (WGS) entry which is preliminary data.</text>
</comment>
<organism evidence="2 3">
    <name type="scientific">Paralabilibaculum antarcticum</name>
    <dbReference type="NCBI Taxonomy" id="2912572"/>
    <lineage>
        <taxon>Bacteria</taxon>
        <taxon>Pseudomonadati</taxon>
        <taxon>Bacteroidota</taxon>
        <taxon>Bacteroidia</taxon>
        <taxon>Marinilabiliales</taxon>
        <taxon>Marinifilaceae</taxon>
        <taxon>Paralabilibaculum</taxon>
    </lineage>
</organism>
<evidence type="ECO:0000313" key="2">
    <source>
        <dbReference type="EMBL" id="MDE5416988.1"/>
    </source>
</evidence>
<gene>
    <name evidence="2" type="ORF">L3049_03130</name>
</gene>
<keyword evidence="3" id="KW-1185">Reference proteome</keyword>
<dbReference type="Gene3D" id="3.10.450.50">
    <property type="match status" value="1"/>
</dbReference>
<protein>
    <submittedName>
        <fullName evidence="2">Nuclear transport factor 2 family protein</fullName>
    </submittedName>
</protein>
<feature type="signal peptide" evidence="1">
    <location>
        <begin position="1"/>
        <end position="21"/>
    </location>
</feature>
<feature type="chain" id="PRO_5047177063" evidence="1">
    <location>
        <begin position="22"/>
        <end position="159"/>
    </location>
</feature>
<dbReference type="SUPFAM" id="SSF54427">
    <property type="entry name" value="NTF2-like"/>
    <property type="match status" value="1"/>
</dbReference>
<dbReference type="EMBL" id="JAKJSC010000001">
    <property type="protein sequence ID" value="MDE5416988.1"/>
    <property type="molecule type" value="Genomic_DNA"/>
</dbReference>
<evidence type="ECO:0000313" key="3">
    <source>
        <dbReference type="Proteomes" id="UP001528920"/>
    </source>
</evidence>
<dbReference type="Proteomes" id="UP001528920">
    <property type="component" value="Unassembled WGS sequence"/>
</dbReference>
<dbReference type="RefSeq" id="WP_275108326.1">
    <property type="nucleotide sequence ID" value="NZ_JAKJSC010000001.1"/>
</dbReference>
<keyword evidence="1" id="KW-0732">Signal</keyword>